<gene>
    <name evidence="2" type="ORF">CDAR_380251</name>
</gene>
<organism evidence="2 3">
    <name type="scientific">Caerostris darwini</name>
    <dbReference type="NCBI Taxonomy" id="1538125"/>
    <lineage>
        <taxon>Eukaryota</taxon>
        <taxon>Metazoa</taxon>
        <taxon>Ecdysozoa</taxon>
        <taxon>Arthropoda</taxon>
        <taxon>Chelicerata</taxon>
        <taxon>Arachnida</taxon>
        <taxon>Araneae</taxon>
        <taxon>Araneomorphae</taxon>
        <taxon>Entelegynae</taxon>
        <taxon>Araneoidea</taxon>
        <taxon>Araneidae</taxon>
        <taxon>Caerostris</taxon>
    </lineage>
</organism>
<reference evidence="2 3" key="1">
    <citation type="submission" date="2021-06" db="EMBL/GenBank/DDBJ databases">
        <title>Caerostris darwini draft genome.</title>
        <authorList>
            <person name="Kono N."/>
            <person name="Arakawa K."/>
        </authorList>
    </citation>
    <scope>NUCLEOTIDE SEQUENCE [LARGE SCALE GENOMIC DNA]</scope>
</reference>
<sequence length="325" mass="36060">MDSANKFEKEKKITTEVDINIVSERQGHAVDACSRYIAEESDATNLLFQGSLGFVGKKDNVGDADLIKSESVTRQISSKDQSLQKVHHLRTAGWPSLGPAGLPPPPDTAGLPPPPDTAGLPPPPDTAGLPTLVHAGFLPLNQAGLPHLGYALLTSVPHAGFHPLSTAEVNSKADRLTVKKESLKILAGITSVYNETCRSNTRLPALLQGDIVELVELIRYYFSHMQEKLEKFSYFYAAFYIELWRMHTTPETQQEIDSIRRTCSTSLIRVKNTLHSWQTASKIFEMFNKQYVRAYVNKVKEMSAEVVHVMGEEVTRMRTVISNGL</sequence>
<comment type="caution">
    <text evidence="2">The sequence shown here is derived from an EMBL/GenBank/DDBJ whole genome shotgun (WGS) entry which is preliminary data.</text>
</comment>
<dbReference type="Proteomes" id="UP001054837">
    <property type="component" value="Unassembled WGS sequence"/>
</dbReference>
<name>A0AAV4TLE9_9ARAC</name>
<evidence type="ECO:0000313" key="3">
    <source>
        <dbReference type="Proteomes" id="UP001054837"/>
    </source>
</evidence>
<accession>A0AAV4TLE9</accession>
<evidence type="ECO:0000313" key="2">
    <source>
        <dbReference type="EMBL" id="GIY45916.1"/>
    </source>
</evidence>
<dbReference type="EMBL" id="BPLQ01009683">
    <property type="protein sequence ID" value="GIY45916.1"/>
    <property type="molecule type" value="Genomic_DNA"/>
</dbReference>
<feature type="region of interest" description="Disordered" evidence="1">
    <location>
        <begin position="93"/>
        <end position="126"/>
    </location>
</feature>
<keyword evidence="3" id="KW-1185">Reference proteome</keyword>
<feature type="compositionally biased region" description="Pro residues" evidence="1">
    <location>
        <begin position="101"/>
        <end position="125"/>
    </location>
</feature>
<evidence type="ECO:0000256" key="1">
    <source>
        <dbReference type="SAM" id="MobiDB-lite"/>
    </source>
</evidence>
<protein>
    <submittedName>
        <fullName evidence="2">Uncharacterized protein</fullName>
    </submittedName>
</protein>
<proteinExistence type="predicted"/>
<dbReference type="AlphaFoldDB" id="A0AAV4TLE9"/>